<accession>F6FVU1</accession>
<dbReference type="InterPro" id="IPR009351">
    <property type="entry name" value="AlkZ-like"/>
</dbReference>
<dbReference type="Pfam" id="PF06224">
    <property type="entry name" value="AlkZ-like"/>
    <property type="match status" value="1"/>
</dbReference>
<protein>
    <recommendedName>
        <fullName evidence="3">Winged helix-turn-helix domain-containing protein</fullName>
    </recommendedName>
</protein>
<evidence type="ECO:0000313" key="2">
    <source>
        <dbReference type="Proteomes" id="UP000009236"/>
    </source>
</evidence>
<name>F6FVU1_ISOV2</name>
<dbReference type="AlphaFoldDB" id="F6FVU1"/>
<evidence type="ECO:0008006" key="3">
    <source>
        <dbReference type="Google" id="ProtNLM"/>
    </source>
</evidence>
<dbReference type="STRING" id="743718.Isova_0634"/>
<dbReference type="EMBL" id="CP002810">
    <property type="protein sequence ID" value="AEG43421.1"/>
    <property type="molecule type" value="Genomic_DNA"/>
</dbReference>
<dbReference type="PANTHER" id="PTHR30528:SF0">
    <property type="entry name" value="CYTOPLASMIC PROTEIN"/>
    <property type="match status" value="1"/>
</dbReference>
<dbReference type="HOGENOM" id="CLU_043035_2_0_11"/>
<sequence>MRLTRAQARRVAVRAQLLDARRPDDLLAVVEHLTFLPVGPTAAVAPSVDLVPWSRLGEAHWPGAVDDAVADGMLFQLAGGVRSMEDLPLHLPVMAAFPPADDWRRAWWDDNAAFRADVLRLLEADGPLTSREIPDTSVRPWRSTGWTGDRNVTQVLELLALAGQVAIAGRRGRERLWDLAARVYPDVEPVPYAEAVAERAARRLRALGLARPRLPGLPGEPHRVALPGVPAEVEGADGAWVVDPEALERADEPLEPRTAVLSPFDGLVADRERLLQVFDWEYALEMYKPRASRRWGYFALPVLHGERFVAKVDAAADRRAGVLRVAAVHEDVPFDADLTAAVTGELEGLARWLRLDLDL</sequence>
<proteinExistence type="predicted"/>
<dbReference type="KEGG" id="iva:Isova_0634"/>
<dbReference type="PANTHER" id="PTHR30528">
    <property type="entry name" value="CYTOPLASMIC PROTEIN"/>
    <property type="match status" value="1"/>
</dbReference>
<keyword evidence="2" id="KW-1185">Reference proteome</keyword>
<dbReference type="Proteomes" id="UP000009236">
    <property type="component" value="Chromosome"/>
</dbReference>
<gene>
    <name evidence="1" type="ordered locus">Isova_0634</name>
</gene>
<evidence type="ECO:0000313" key="1">
    <source>
        <dbReference type="EMBL" id="AEG43421.1"/>
    </source>
</evidence>
<organism evidence="2">
    <name type="scientific">Isoptericola variabilis (strain 225)</name>
    <dbReference type="NCBI Taxonomy" id="743718"/>
    <lineage>
        <taxon>Bacteria</taxon>
        <taxon>Bacillati</taxon>
        <taxon>Actinomycetota</taxon>
        <taxon>Actinomycetes</taxon>
        <taxon>Micrococcales</taxon>
        <taxon>Promicromonosporaceae</taxon>
        <taxon>Isoptericola</taxon>
    </lineage>
</organism>
<reference evidence="1 2" key="1">
    <citation type="submission" date="2011-05" db="EMBL/GenBank/DDBJ databases">
        <title>Complete sequence of Isoptericola variabilis 225.</title>
        <authorList>
            <consortium name="US DOE Joint Genome Institute"/>
            <person name="Lucas S."/>
            <person name="Han J."/>
            <person name="Lapidus A."/>
            <person name="Cheng J.-F."/>
            <person name="Goodwin L."/>
            <person name="Pitluck S."/>
            <person name="Peters L."/>
            <person name="Mikhailova N."/>
            <person name="Zeytun A."/>
            <person name="Han C."/>
            <person name="Tapia R."/>
            <person name="Land M."/>
            <person name="Hauser L."/>
            <person name="Kyrpides N."/>
            <person name="Ivanova N."/>
            <person name="Pagani I."/>
            <person name="Siebers A."/>
            <person name="Allgaier M."/>
            <person name="Thelen M."/>
            <person name="Hugenholtz P."/>
            <person name="Gladden J."/>
            <person name="Woyke T."/>
        </authorList>
    </citation>
    <scope>NUCLEOTIDE SEQUENCE [LARGE SCALE GENOMIC DNA]</scope>
    <source>
        <strain evidence="2">225</strain>
    </source>
</reference>
<dbReference type="eggNOG" id="COG3214">
    <property type="taxonomic scope" value="Bacteria"/>
</dbReference>